<dbReference type="Proteomes" id="UP000276133">
    <property type="component" value="Unassembled WGS sequence"/>
</dbReference>
<organism evidence="1 2">
    <name type="scientific">Brachionus plicatilis</name>
    <name type="common">Marine rotifer</name>
    <name type="synonym">Brachionus muelleri</name>
    <dbReference type="NCBI Taxonomy" id="10195"/>
    <lineage>
        <taxon>Eukaryota</taxon>
        <taxon>Metazoa</taxon>
        <taxon>Spiralia</taxon>
        <taxon>Gnathifera</taxon>
        <taxon>Rotifera</taxon>
        <taxon>Eurotatoria</taxon>
        <taxon>Monogononta</taxon>
        <taxon>Pseudotrocha</taxon>
        <taxon>Ploima</taxon>
        <taxon>Brachionidae</taxon>
        <taxon>Brachionus</taxon>
    </lineage>
</organism>
<protein>
    <submittedName>
        <fullName evidence="1">Uncharacterized protein</fullName>
    </submittedName>
</protein>
<name>A0A3M7T004_BRAPC</name>
<gene>
    <name evidence="1" type="ORF">BpHYR1_051745</name>
</gene>
<dbReference type="AlphaFoldDB" id="A0A3M7T004"/>
<evidence type="ECO:0000313" key="2">
    <source>
        <dbReference type="Proteomes" id="UP000276133"/>
    </source>
</evidence>
<dbReference type="EMBL" id="REGN01000539">
    <property type="protein sequence ID" value="RNA41158.1"/>
    <property type="molecule type" value="Genomic_DNA"/>
</dbReference>
<reference evidence="1 2" key="1">
    <citation type="journal article" date="2018" name="Sci. Rep.">
        <title>Genomic signatures of local adaptation to the degree of environmental predictability in rotifers.</title>
        <authorList>
            <person name="Franch-Gras L."/>
            <person name="Hahn C."/>
            <person name="Garcia-Roger E.M."/>
            <person name="Carmona M.J."/>
            <person name="Serra M."/>
            <person name="Gomez A."/>
        </authorList>
    </citation>
    <scope>NUCLEOTIDE SEQUENCE [LARGE SCALE GENOMIC DNA]</scope>
    <source>
        <strain evidence="1">HYR1</strain>
    </source>
</reference>
<proteinExistence type="predicted"/>
<sequence>MDDLSCLFGDLNLNLNDGLNLIKSSRNKKDGWHYALQSTIKTHPHLLYLVNSLKLEQSKTENLYIQLSTGLVNKRKIGYIVLEEKLNQAILGYNQRGIMS</sequence>
<comment type="caution">
    <text evidence="1">The sequence shown here is derived from an EMBL/GenBank/DDBJ whole genome shotgun (WGS) entry which is preliminary data.</text>
</comment>
<evidence type="ECO:0000313" key="1">
    <source>
        <dbReference type="EMBL" id="RNA41158.1"/>
    </source>
</evidence>
<accession>A0A3M7T004</accession>
<keyword evidence="2" id="KW-1185">Reference proteome</keyword>